<evidence type="ECO:0000313" key="4">
    <source>
        <dbReference type="EMBL" id="PVE50280.1"/>
    </source>
</evidence>
<sequence length="138" mass="15211">MTRLLVALIFVLVSSQVFAMNSLSDLTWKKRIIIVFADAGDKRLERQVKILTDQRPELEERDLVVISVINDGASTAFGNAAKPDAAALRDEAGVKKGSFQVILIGKDGGIKLRSDTVVPDVELFDVIDRMPMRQAERG</sequence>
<dbReference type="RefSeq" id="WP_116494739.1">
    <property type="nucleotide sequence ID" value="NZ_QDFR01000012.1"/>
</dbReference>
<protein>
    <recommendedName>
        <fullName evidence="3">DUF4174 domain-containing protein</fullName>
    </recommendedName>
</protein>
<evidence type="ECO:0000256" key="2">
    <source>
        <dbReference type="SAM" id="SignalP"/>
    </source>
</evidence>
<evidence type="ECO:0000256" key="1">
    <source>
        <dbReference type="ARBA" id="ARBA00022729"/>
    </source>
</evidence>
<feature type="chain" id="PRO_5041720676" description="DUF4174 domain-containing protein" evidence="2">
    <location>
        <begin position="20"/>
        <end position="138"/>
    </location>
</feature>
<keyword evidence="1 2" id="KW-0732">Signal</keyword>
<name>A0AA92BZ87_RHIRH</name>
<dbReference type="Pfam" id="PF13778">
    <property type="entry name" value="DUF4174"/>
    <property type="match status" value="1"/>
</dbReference>
<proteinExistence type="predicted"/>
<feature type="signal peptide" evidence="2">
    <location>
        <begin position="1"/>
        <end position="19"/>
    </location>
</feature>
<dbReference type="InterPro" id="IPR025232">
    <property type="entry name" value="DUF4174"/>
</dbReference>
<reference evidence="4 5" key="1">
    <citation type="submission" date="2018-04" db="EMBL/GenBank/DDBJ databases">
        <authorList>
            <person name="Hagen T."/>
        </authorList>
    </citation>
    <scope>NUCLEOTIDE SEQUENCE [LARGE SCALE GENOMIC DNA]</scope>
    <source>
        <strain evidence="4 5">TPD7009</strain>
    </source>
</reference>
<dbReference type="Proteomes" id="UP000244335">
    <property type="component" value="Unassembled WGS sequence"/>
</dbReference>
<dbReference type="EMBL" id="QDFR01000012">
    <property type="protein sequence ID" value="PVE50280.1"/>
    <property type="molecule type" value="Genomic_DNA"/>
</dbReference>
<organism evidence="4 5">
    <name type="scientific">Rhizobium rhizogenes</name>
    <name type="common">Agrobacterium rhizogenes</name>
    <dbReference type="NCBI Taxonomy" id="359"/>
    <lineage>
        <taxon>Bacteria</taxon>
        <taxon>Pseudomonadati</taxon>
        <taxon>Pseudomonadota</taxon>
        <taxon>Alphaproteobacteria</taxon>
        <taxon>Hyphomicrobiales</taxon>
        <taxon>Rhizobiaceae</taxon>
        <taxon>Rhizobium/Agrobacterium group</taxon>
        <taxon>Rhizobium</taxon>
    </lineage>
</organism>
<accession>A0AA92BZ87</accession>
<dbReference type="AlphaFoldDB" id="A0AA92BZ87"/>
<evidence type="ECO:0000259" key="3">
    <source>
        <dbReference type="Pfam" id="PF13778"/>
    </source>
</evidence>
<gene>
    <name evidence="4" type="ORF">DC430_21830</name>
</gene>
<evidence type="ECO:0000313" key="5">
    <source>
        <dbReference type="Proteomes" id="UP000244335"/>
    </source>
</evidence>
<feature type="domain" description="DUF4174" evidence="3">
    <location>
        <begin position="23"/>
        <end position="136"/>
    </location>
</feature>
<comment type="caution">
    <text evidence="4">The sequence shown here is derived from an EMBL/GenBank/DDBJ whole genome shotgun (WGS) entry which is preliminary data.</text>
</comment>